<dbReference type="EMBL" id="CP029188">
    <property type="protein sequence ID" value="AWI29381.1"/>
    <property type="molecule type" value="Genomic_DNA"/>
</dbReference>
<evidence type="ECO:0000313" key="1">
    <source>
        <dbReference type="EMBL" id="AWI29381.1"/>
    </source>
</evidence>
<organism evidence="1 2">
    <name type="scientific">Streptomyces tirandamycinicus</name>
    <dbReference type="NCBI Taxonomy" id="2174846"/>
    <lineage>
        <taxon>Bacteria</taxon>
        <taxon>Bacillati</taxon>
        <taxon>Actinomycetota</taxon>
        <taxon>Actinomycetes</taxon>
        <taxon>Kitasatosporales</taxon>
        <taxon>Streptomycetaceae</taxon>
        <taxon>Streptomyces</taxon>
    </lineage>
</organism>
<dbReference type="Proteomes" id="UP000244900">
    <property type="component" value="Chromosome"/>
</dbReference>
<protein>
    <submittedName>
        <fullName evidence="1">Uncharacterized protein</fullName>
    </submittedName>
</protein>
<dbReference type="AlphaFoldDB" id="A0A2S1SSK3"/>
<dbReference type="OrthoDB" id="4313158at2"/>
<accession>A0A2S1SSK3</accession>
<gene>
    <name evidence="1" type="ORF">DDW44_11700</name>
</gene>
<name>A0A2S1SSK3_9ACTN</name>
<keyword evidence="2" id="KW-1185">Reference proteome</keyword>
<evidence type="ECO:0000313" key="2">
    <source>
        <dbReference type="Proteomes" id="UP000244900"/>
    </source>
</evidence>
<sequence>MIATGETTMTFGEEWAQLVAQARQRQSAGMRLNQLEPGSGGTAGQAGTGLVVRQDDLGAVGQEAFLLHGELREKADIVGAGADKNGEGSTARAAKEFADRNLAMGGELYTTLSVWDSQVKTVLQMCAHISNHLDYSKRLHAHDDGAIAAALRGRDGTAMPVSEISKYVR</sequence>
<reference evidence="1 2" key="1">
    <citation type="submission" date="2018-05" db="EMBL/GenBank/DDBJ databases">
        <title>Complete genome sequence of sponge-derived Streptomyces sp. HNM0039.</title>
        <authorList>
            <person name="Huang X."/>
            <person name="Zhou S."/>
        </authorList>
    </citation>
    <scope>NUCLEOTIDE SEQUENCE [LARGE SCALE GENOMIC DNA]</scope>
    <source>
        <strain evidence="1 2">HNM0039</strain>
    </source>
</reference>
<proteinExistence type="predicted"/>
<dbReference type="KEGG" id="stir:DDW44_11700"/>